<evidence type="ECO:0000313" key="6">
    <source>
        <dbReference type="Proteomes" id="UP000332933"/>
    </source>
</evidence>
<accession>A0A485L228</accession>
<dbReference type="PROSITE" id="PS50096">
    <property type="entry name" value="IQ"/>
    <property type="match status" value="1"/>
</dbReference>
<feature type="repeat" description="ANK" evidence="3">
    <location>
        <begin position="577"/>
        <end position="599"/>
    </location>
</feature>
<dbReference type="PROSITE" id="PS50088">
    <property type="entry name" value="ANK_REPEAT"/>
    <property type="match status" value="3"/>
</dbReference>
<dbReference type="Proteomes" id="UP000332933">
    <property type="component" value="Unassembled WGS sequence"/>
</dbReference>
<dbReference type="Gene3D" id="1.25.40.20">
    <property type="entry name" value="Ankyrin repeat-containing domain"/>
    <property type="match status" value="1"/>
</dbReference>
<dbReference type="InterPro" id="IPR036770">
    <property type="entry name" value="Ankyrin_rpt-contain_sf"/>
</dbReference>
<reference evidence="4" key="2">
    <citation type="submission" date="2019-06" db="EMBL/GenBank/DDBJ databases">
        <title>Genomics analysis of Aphanomyces spp. identifies a new class of oomycete effector associated with host adaptation.</title>
        <authorList>
            <person name="Gaulin E."/>
        </authorList>
    </citation>
    <scope>NUCLEOTIDE SEQUENCE</scope>
    <source>
        <strain evidence="4">CBS 578.67</strain>
    </source>
</reference>
<dbReference type="SMART" id="SM00248">
    <property type="entry name" value="ANK"/>
    <property type="match status" value="3"/>
</dbReference>
<dbReference type="PROSITE" id="PS50297">
    <property type="entry name" value="ANK_REP_REGION"/>
    <property type="match status" value="3"/>
</dbReference>
<dbReference type="SUPFAM" id="SSF48403">
    <property type="entry name" value="Ankyrin repeat"/>
    <property type="match status" value="1"/>
</dbReference>
<dbReference type="Pfam" id="PF00023">
    <property type="entry name" value="Ank"/>
    <property type="match status" value="1"/>
</dbReference>
<dbReference type="PANTHER" id="PTHR24126:SF14">
    <property type="entry name" value="ANK_REP_REGION DOMAIN-CONTAINING PROTEIN"/>
    <property type="match status" value="1"/>
</dbReference>
<dbReference type="PANTHER" id="PTHR24126">
    <property type="entry name" value="ANKYRIN REPEAT, PH AND SEC7 DOMAIN CONTAINING PROTEIN SECG-RELATED"/>
    <property type="match status" value="1"/>
</dbReference>
<evidence type="ECO:0000256" key="1">
    <source>
        <dbReference type="ARBA" id="ARBA00022737"/>
    </source>
</evidence>
<protein>
    <submittedName>
        <fullName evidence="5">Aste57867_14971 protein</fullName>
    </submittedName>
</protein>
<feature type="repeat" description="ANK" evidence="3">
    <location>
        <begin position="544"/>
        <end position="576"/>
    </location>
</feature>
<dbReference type="InterPro" id="IPR001202">
    <property type="entry name" value="WW_dom"/>
</dbReference>
<dbReference type="AlphaFoldDB" id="A0A485L228"/>
<proteinExistence type="predicted"/>
<keyword evidence="1" id="KW-0677">Repeat</keyword>
<evidence type="ECO:0000256" key="2">
    <source>
        <dbReference type="ARBA" id="ARBA00023043"/>
    </source>
</evidence>
<name>A0A485L228_9STRA</name>
<dbReference type="InterPro" id="IPR002110">
    <property type="entry name" value="Ankyrin_rpt"/>
</dbReference>
<sequence>MDEDAGLYAISFEDEAADEVPSMIESSLPTTPVVLPSTVPKQQHPFGRSSSLSVVVSVHDDTTAPLTKSNSFASSRRNSSPIRTSKDLIWVQQFDPRTKGYYYVNTTTGECTDEKPRFVSKASTKDPMQCAALKIQCAARNRIARQKVQQLRASMPPRATSSSTARDPCAILVEAFDRKCKHIRVLLADLATAIAARQVIADGDHDVSDLVALGRDFEASRAQLRATFGAVEQVIDENQDILHVRGDEISASLTHVQKGCTRLQKTILAHEGAFLALDVARVNKAWTRFVQWTPPPGKKPPTDPNNPLHKAYVHVEGQLRKTMGAAAFQSNAGLDVATMPPHVFQEWHVQVVSLLTSVQTYETMMMGALPKQDSHDNQTEVHGDIHSQPMPSADVAPPTKPTKKKAAYGDVAYLQACWREGLKLREADEENQVQEEKEAARAKAVERMNIRSAHDKLRAERSKRKLSIWEAVIEGWSVEKINQLAVAEGKKAAQSGGTAFRLRDSQSENGRTLLQLACWWGHEHLVRYLVEKGSNLGQVDCVNNRFSLLHDAARAGRANVVRLLIEYGLPANILDNLGDTPLHWAARRNHIETVNALLDLPLRELPTANSPISATQVTRWRSVVTPNRRGKRPVQLTTLHQLQKILTDFERIAELGLEVYNRQGASEAAMLRRRDGLAPPLVKQRPPAPPPLASRAPSLLRQKTNFETPGGVVVPKVDERRQREMRVKKATKKAVNVFEKEGKRRATVDTARKIFKGSLKKSESVFTIETGDMDIFMDDDGAGVNDDGSQT</sequence>
<gene>
    <name evidence="5" type="primary">Aste57867_14971</name>
    <name evidence="4" type="ORF">As57867_014915</name>
    <name evidence="5" type="ORF">ASTE57867_14971</name>
</gene>
<dbReference type="EMBL" id="VJMH01005598">
    <property type="protein sequence ID" value="KAF0694131.1"/>
    <property type="molecule type" value="Genomic_DNA"/>
</dbReference>
<evidence type="ECO:0000313" key="5">
    <source>
        <dbReference type="EMBL" id="VFT91785.1"/>
    </source>
</evidence>
<organism evidence="5 6">
    <name type="scientific">Aphanomyces stellatus</name>
    <dbReference type="NCBI Taxonomy" id="120398"/>
    <lineage>
        <taxon>Eukaryota</taxon>
        <taxon>Sar</taxon>
        <taxon>Stramenopiles</taxon>
        <taxon>Oomycota</taxon>
        <taxon>Saprolegniomycetes</taxon>
        <taxon>Saprolegniales</taxon>
        <taxon>Verrucalvaceae</taxon>
        <taxon>Aphanomyces</taxon>
    </lineage>
</organism>
<keyword evidence="2 3" id="KW-0040">ANK repeat</keyword>
<dbReference type="OrthoDB" id="194358at2759"/>
<dbReference type="CDD" id="cd00201">
    <property type="entry name" value="WW"/>
    <property type="match status" value="1"/>
</dbReference>
<dbReference type="Pfam" id="PF12796">
    <property type="entry name" value="Ank_2"/>
    <property type="match status" value="1"/>
</dbReference>
<reference evidence="5 6" key="1">
    <citation type="submission" date="2019-03" db="EMBL/GenBank/DDBJ databases">
        <authorList>
            <person name="Gaulin E."/>
            <person name="Dumas B."/>
        </authorList>
    </citation>
    <scope>NUCLEOTIDE SEQUENCE [LARGE SCALE GENOMIC DNA]</scope>
    <source>
        <strain evidence="5">CBS 568.67</strain>
    </source>
</reference>
<evidence type="ECO:0000256" key="3">
    <source>
        <dbReference type="PROSITE-ProRule" id="PRU00023"/>
    </source>
</evidence>
<keyword evidence="6" id="KW-1185">Reference proteome</keyword>
<dbReference type="EMBL" id="CAADRA010005619">
    <property type="protein sequence ID" value="VFT91785.1"/>
    <property type="molecule type" value="Genomic_DNA"/>
</dbReference>
<feature type="repeat" description="ANK" evidence="3">
    <location>
        <begin position="509"/>
        <end position="541"/>
    </location>
</feature>
<evidence type="ECO:0000313" key="4">
    <source>
        <dbReference type="EMBL" id="KAF0694131.1"/>
    </source>
</evidence>